<dbReference type="Pfam" id="PF04349">
    <property type="entry name" value="MdoG"/>
    <property type="match status" value="1"/>
</dbReference>
<comment type="caution">
    <text evidence="7">The sequence shown here is derived from an EMBL/GenBank/DDBJ whole genome shotgun (WGS) entry which is preliminary data.</text>
</comment>
<evidence type="ECO:0000313" key="8">
    <source>
        <dbReference type="Proteomes" id="UP001549145"/>
    </source>
</evidence>
<evidence type="ECO:0000256" key="4">
    <source>
        <dbReference type="ARBA" id="ARBA00022764"/>
    </source>
</evidence>
<organism evidence="7 8">
    <name type="scientific">Methylobacterium goesingense</name>
    <dbReference type="NCBI Taxonomy" id="243690"/>
    <lineage>
        <taxon>Bacteria</taxon>
        <taxon>Pseudomonadati</taxon>
        <taxon>Pseudomonadota</taxon>
        <taxon>Alphaproteobacteria</taxon>
        <taxon>Hyphomicrobiales</taxon>
        <taxon>Methylobacteriaceae</taxon>
        <taxon>Methylobacterium</taxon>
    </lineage>
</organism>
<feature type="region of interest" description="Disordered" evidence="5">
    <location>
        <begin position="1"/>
        <end position="24"/>
    </location>
</feature>
<dbReference type="InterPro" id="IPR013783">
    <property type="entry name" value="Ig-like_fold"/>
</dbReference>
<feature type="domain" description="Glucan biosynthesis periplasmic MdoG C-terminal" evidence="6">
    <location>
        <begin position="28"/>
        <end position="512"/>
    </location>
</feature>
<evidence type="ECO:0000313" key="7">
    <source>
        <dbReference type="EMBL" id="MET3691230.1"/>
    </source>
</evidence>
<dbReference type="InterPro" id="IPR011013">
    <property type="entry name" value="Gal_mutarotase_sf_dom"/>
</dbReference>
<accession>A0ABV2L386</accession>
<keyword evidence="4" id="KW-0574">Periplasm</keyword>
<dbReference type="SUPFAM" id="SSF81296">
    <property type="entry name" value="E set domains"/>
    <property type="match status" value="1"/>
</dbReference>
<feature type="compositionally biased region" description="Low complexity" evidence="5">
    <location>
        <begin position="11"/>
        <end position="24"/>
    </location>
</feature>
<comment type="pathway">
    <text evidence="2">Glycan metabolism; osmoregulated periplasmic glucan (OPG) biosynthesis.</text>
</comment>
<sequence>MVLPSAHDLNAARTEAAPNPAAADPITFDGLRAKARTLAANPYRPPPEDLPPALAGLSYDGYRAITFRPGASPRLGRHFSAQLFHRGFLQRKRVDLFLQPRQGPARPIAYAPDLFDLGSDLTGQAFAPDLGFAGFRLHYAFDAGAPANQEEFLVFLGASYFRLRGFGQEYGLSARGAAIRTGGPGAEEFPDFTAFWICEPAEDARTIEILALLESPSLTGAYRFAVTPGDPSVMAVQASLHPRVALDRLGLAPLTSMFLHGANGPGARGAEPFDDFRPQVHDSDGLAVVTRGERLWRPLTNGRSQPQISAFGTDPLEGFGLLQRERDFPAYLDVQARHEARPGLWVTPEEGFGRGAVQLFEIPSREEYMDNIVAAFVPAAPVPAEAERALRYSLTTVDAEPVATVPGTLARVVSTRVGSAERLRPTTPPSPGRRLYVVDFEGPGLPADRSARLSADVSASAGTMVDPVVEFVPQTGGWRLYVEWRPPASPPAGDVILRARLSRDGTVLTETWDSPA</sequence>
<name>A0ABV2L386_9HYPH</name>
<dbReference type="PANTHER" id="PTHR30504">
    <property type="entry name" value="GLUCANS BIOSYNTHESIS PROTEIN"/>
    <property type="match status" value="1"/>
</dbReference>
<evidence type="ECO:0000256" key="1">
    <source>
        <dbReference type="ARBA" id="ARBA00004418"/>
    </source>
</evidence>
<dbReference type="InterPro" id="IPR014756">
    <property type="entry name" value="Ig_E-set"/>
</dbReference>
<evidence type="ECO:0000256" key="5">
    <source>
        <dbReference type="SAM" id="MobiDB-lite"/>
    </source>
</evidence>
<dbReference type="PANTHER" id="PTHR30504:SF2">
    <property type="entry name" value="GLUCANS BIOSYNTHESIS PROTEIN G"/>
    <property type="match status" value="1"/>
</dbReference>
<dbReference type="PIRSF" id="PIRSF006281">
    <property type="entry name" value="MdoG"/>
    <property type="match status" value="1"/>
</dbReference>
<evidence type="ECO:0000256" key="3">
    <source>
        <dbReference type="ARBA" id="ARBA00009284"/>
    </source>
</evidence>
<dbReference type="Proteomes" id="UP001549145">
    <property type="component" value="Unassembled WGS sequence"/>
</dbReference>
<comment type="similarity">
    <text evidence="3">Belongs to the OpgD/OpgG family.</text>
</comment>
<reference evidence="7 8" key="1">
    <citation type="submission" date="2024-06" db="EMBL/GenBank/DDBJ databases">
        <title>Genomic Encyclopedia of Type Strains, Phase IV (KMG-IV): sequencing the most valuable type-strain genomes for metagenomic binning, comparative biology and taxonomic classification.</title>
        <authorList>
            <person name="Goeker M."/>
        </authorList>
    </citation>
    <scope>NUCLEOTIDE SEQUENCE [LARGE SCALE GENOMIC DNA]</scope>
    <source>
        <strain evidence="7 8">DSM 21331</strain>
    </source>
</reference>
<protein>
    <submittedName>
        <fullName evidence="7">Glucans biosynthesis protein</fullName>
    </submittedName>
</protein>
<evidence type="ECO:0000256" key="2">
    <source>
        <dbReference type="ARBA" id="ARBA00005001"/>
    </source>
</evidence>
<dbReference type="InterPro" id="IPR014438">
    <property type="entry name" value="Glucan_biosyn_MdoG/MdoD"/>
</dbReference>
<dbReference type="Gene3D" id="2.60.40.10">
    <property type="entry name" value="Immunoglobulins"/>
    <property type="match status" value="1"/>
</dbReference>
<dbReference type="InterPro" id="IPR007444">
    <property type="entry name" value="Glucan_biosyn_MdoG_C"/>
</dbReference>
<dbReference type="Gene3D" id="2.70.98.10">
    <property type="match status" value="1"/>
</dbReference>
<comment type="subcellular location">
    <subcellularLocation>
        <location evidence="1">Periplasm</location>
    </subcellularLocation>
</comment>
<evidence type="ECO:0000259" key="6">
    <source>
        <dbReference type="Pfam" id="PF04349"/>
    </source>
</evidence>
<keyword evidence="8" id="KW-1185">Reference proteome</keyword>
<gene>
    <name evidence="7" type="ORF">ABID43_000749</name>
</gene>
<dbReference type="EMBL" id="JBEPMM010000001">
    <property type="protein sequence ID" value="MET3691230.1"/>
    <property type="molecule type" value="Genomic_DNA"/>
</dbReference>
<proteinExistence type="inferred from homology"/>
<dbReference type="SUPFAM" id="SSF74650">
    <property type="entry name" value="Galactose mutarotase-like"/>
    <property type="match status" value="1"/>
</dbReference>
<dbReference type="InterPro" id="IPR014718">
    <property type="entry name" value="GH-type_carb-bd"/>
</dbReference>